<organism evidence="5 6">
    <name type="scientific">Leptospirillum ferrodiazotrophum</name>
    <dbReference type="NCBI Taxonomy" id="412449"/>
    <lineage>
        <taxon>Bacteria</taxon>
        <taxon>Pseudomonadati</taxon>
        <taxon>Nitrospirota</taxon>
        <taxon>Nitrospiria</taxon>
        <taxon>Nitrospirales</taxon>
        <taxon>Nitrospiraceae</taxon>
        <taxon>Leptospirillum</taxon>
    </lineage>
</organism>
<dbReference type="Proteomes" id="UP000009374">
    <property type="component" value="Unassembled WGS sequence"/>
</dbReference>
<dbReference type="InterPro" id="IPR002104">
    <property type="entry name" value="Integrase_catalytic"/>
</dbReference>
<dbReference type="InterPro" id="IPR050090">
    <property type="entry name" value="Tyrosine_recombinase_XerCD"/>
</dbReference>
<reference evidence="5 6" key="1">
    <citation type="journal article" date="2009" name="Appl. Environ. Microbiol.">
        <title>Community genomic and proteomic analyses of chemoautotrophic iron-oxidizing "Leptospirillum rubarum" (Group II) and "Leptospirillum ferrodiazotrophum" (Group III) bacteria in acid mine drainage biofilms.</title>
        <authorList>
            <person name="Goltsman D.S."/>
            <person name="Denef V.J."/>
            <person name="Singer S.W."/>
            <person name="VerBerkmoes N.C."/>
            <person name="Lefsrud M."/>
            <person name="Mueller R.S."/>
            <person name="Dick G.J."/>
            <person name="Sun C.L."/>
            <person name="Wheeler K.E."/>
            <person name="Zemla A."/>
            <person name="Baker B.J."/>
            <person name="Hauser L."/>
            <person name="Land M."/>
            <person name="Shah M.B."/>
            <person name="Thelen M.P."/>
            <person name="Hettich R.L."/>
            <person name="Banfield J.F."/>
        </authorList>
    </citation>
    <scope>NUCLEOTIDE SEQUENCE [LARGE SCALE GENOMIC DNA]</scope>
</reference>
<keyword evidence="2" id="KW-0238">DNA-binding</keyword>
<comment type="similarity">
    <text evidence="1">Belongs to the 'phage' integrase family.</text>
</comment>
<dbReference type="GO" id="GO:0006310">
    <property type="term" value="P:DNA recombination"/>
    <property type="evidence" value="ECO:0007669"/>
    <property type="project" value="UniProtKB-KW"/>
</dbReference>
<dbReference type="CDD" id="cd00796">
    <property type="entry name" value="INT_Rci_Hp1_C"/>
    <property type="match status" value="1"/>
</dbReference>
<dbReference type="SUPFAM" id="SSF56349">
    <property type="entry name" value="DNA breaking-rejoining enzymes"/>
    <property type="match status" value="1"/>
</dbReference>
<name>C6HTT5_9BACT</name>
<evidence type="ECO:0000256" key="2">
    <source>
        <dbReference type="ARBA" id="ARBA00023125"/>
    </source>
</evidence>
<dbReference type="EMBL" id="GG693852">
    <property type="protein sequence ID" value="EES53863.1"/>
    <property type="molecule type" value="Genomic_DNA"/>
</dbReference>
<dbReference type="InterPro" id="IPR011010">
    <property type="entry name" value="DNA_brk_join_enz"/>
</dbReference>
<protein>
    <submittedName>
        <fullName evidence="5">Putative phage integrase</fullName>
    </submittedName>
</protein>
<gene>
    <name evidence="5" type="ORF">UBAL3_44810001</name>
</gene>
<keyword evidence="6" id="KW-1185">Reference proteome</keyword>
<feature type="domain" description="Tyr recombinase" evidence="4">
    <location>
        <begin position="100"/>
        <end position="269"/>
    </location>
</feature>
<dbReference type="Pfam" id="PF00589">
    <property type="entry name" value="Phage_integrase"/>
    <property type="match status" value="1"/>
</dbReference>
<dbReference type="PANTHER" id="PTHR30349:SF64">
    <property type="entry name" value="PROPHAGE INTEGRASE INTD-RELATED"/>
    <property type="match status" value="1"/>
</dbReference>
<accession>C6HTT5</accession>
<dbReference type="GO" id="GO:0015074">
    <property type="term" value="P:DNA integration"/>
    <property type="evidence" value="ECO:0007669"/>
    <property type="project" value="InterPro"/>
</dbReference>
<dbReference type="AlphaFoldDB" id="C6HTT5"/>
<evidence type="ECO:0000259" key="4">
    <source>
        <dbReference type="PROSITE" id="PS51898"/>
    </source>
</evidence>
<keyword evidence="3" id="KW-0233">DNA recombination</keyword>
<dbReference type="GO" id="GO:0003677">
    <property type="term" value="F:DNA binding"/>
    <property type="evidence" value="ECO:0007669"/>
    <property type="project" value="UniProtKB-KW"/>
</dbReference>
<dbReference type="InterPro" id="IPR013762">
    <property type="entry name" value="Integrase-like_cat_sf"/>
</dbReference>
<evidence type="ECO:0000256" key="3">
    <source>
        <dbReference type="ARBA" id="ARBA00023172"/>
    </source>
</evidence>
<dbReference type="Gene3D" id="1.10.150.130">
    <property type="match status" value="1"/>
</dbReference>
<dbReference type="Gene3D" id="1.10.443.10">
    <property type="entry name" value="Intergrase catalytic core"/>
    <property type="match status" value="1"/>
</dbReference>
<proteinExistence type="inferred from homology"/>
<evidence type="ECO:0000313" key="6">
    <source>
        <dbReference type="Proteomes" id="UP000009374"/>
    </source>
</evidence>
<dbReference type="PROSITE" id="PS51898">
    <property type="entry name" value="TYR_RECOMBINASE"/>
    <property type="match status" value="1"/>
</dbReference>
<sequence>MKKKKWKHASERWLSERAGKKSIGTDRSMLFWINTRWKDRLLEEVTAKSVRKLAEEKKAETSASTANRTLALIKALLRASVEWGWLDRVPPIKLYPLDNRRVRWLTREEARKLIGHLPEDLKPMVLFSLATGLRRSNVFALEWSQVDLARNVAWIHGEQSKSGKPIGVPLNETAGAVLKKQKGQSEVFVFPDKNGKARNRLADRAWRKALRAAGIENFRWHDLRHTWASWHVQSGTPIPVLQELGGWHSYAMVLRYAHLAPEHLAKWAGNSGISL</sequence>
<evidence type="ECO:0000313" key="5">
    <source>
        <dbReference type="EMBL" id="EES53863.1"/>
    </source>
</evidence>
<evidence type="ECO:0000256" key="1">
    <source>
        <dbReference type="ARBA" id="ARBA00008857"/>
    </source>
</evidence>
<dbReference type="PANTHER" id="PTHR30349">
    <property type="entry name" value="PHAGE INTEGRASE-RELATED"/>
    <property type="match status" value="1"/>
</dbReference>
<dbReference type="InterPro" id="IPR010998">
    <property type="entry name" value="Integrase_recombinase_N"/>
</dbReference>